<dbReference type="SUPFAM" id="SSF116878">
    <property type="entry name" value="TrmE connector domain"/>
    <property type="match status" value="1"/>
</dbReference>
<dbReference type="GO" id="GO:0016787">
    <property type="term" value="F:hydrolase activity"/>
    <property type="evidence" value="ECO:0007669"/>
    <property type="project" value="UniProtKB-KW"/>
</dbReference>
<feature type="binding site" evidence="7">
    <location>
        <begin position="274"/>
        <end position="277"/>
    </location>
    <ligand>
        <name>GTP</name>
        <dbReference type="ChEBI" id="CHEBI:37565"/>
    </ligand>
</feature>
<dbReference type="EC" id="3.6.-.-" evidence="7"/>
<dbReference type="NCBIfam" id="TIGR00450">
    <property type="entry name" value="mnmE_trmE_thdF"/>
    <property type="match status" value="1"/>
</dbReference>
<dbReference type="InterPro" id="IPR006073">
    <property type="entry name" value="GTP-bd"/>
</dbReference>
<proteinExistence type="inferred from homology"/>
<dbReference type="NCBIfam" id="NF003661">
    <property type="entry name" value="PRK05291.1-3"/>
    <property type="match status" value="1"/>
</dbReference>
<dbReference type="InterPro" id="IPR025867">
    <property type="entry name" value="MnmE_helical"/>
</dbReference>
<dbReference type="Pfam" id="PF12631">
    <property type="entry name" value="MnmE_helical"/>
    <property type="match status" value="1"/>
</dbReference>
<feature type="domain" description="TrmE-type G" evidence="9">
    <location>
        <begin position="220"/>
        <end position="381"/>
    </location>
</feature>
<organism evidence="10 11">
    <name type="scientific">Modicisalibacter luteus</name>
    <dbReference type="NCBI Taxonomy" id="453962"/>
    <lineage>
        <taxon>Bacteria</taxon>
        <taxon>Pseudomonadati</taxon>
        <taxon>Pseudomonadota</taxon>
        <taxon>Gammaproteobacteria</taxon>
        <taxon>Oceanospirillales</taxon>
        <taxon>Halomonadaceae</taxon>
        <taxon>Modicisalibacter</taxon>
    </lineage>
</organism>
<dbReference type="InterPro" id="IPR005225">
    <property type="entry name" value="Small_GTP-bd"/>
</dbReference>
<gene>
    <name evidence="7 10" type="primary">mnmE</name>
    <name evidence="7" type="synonym">trmE</name>
    <name evidence="10" type="ORF">ACFOEI_01975</name>
</gene>
<feature type="binding site" evidence="7">
    <location>
        <position position="458"/>
    </location>
    <ligand>
        <name>(6S)-5-formyl-5,6,7,8-tetrahydrofolate</name>
        <dbReference type="ChEBI" id="CHEBI:57457"/>
    </ligand>
</feature>
<evidence type="ECO:0000256" key="5">
    <source>
        <dbReference type="ARBA" id="ARBA00022958"/>
    </source>
</evidence>
<feature type="binding site" evidence="7">
    <location>
        <begin position="249"/>
        <end position="255"/>
    </location>
    <ligand>
        <name>GTP</name>
        <dbReference type="ChEBI" id="CHEBI:37565"/>
    </ligand>
</feature>
<dbReference type="PROSITE" id="PS51709">
    <property type="entry name" value="G_TRME"/>
    <property type="match status" value="1"/>
</dbReference>
<feature type="binding site" evidence="7">
    <location>
        <position position="249"/>
    </location>
    <ligand>
        <name>K(+)</name>
        <dbReference type="ChEBI" id="CHEBI:29103"/>
    </ligand>
</feature>
<feature type="binding site" evidence="7">
    <location>
        <position position="28"/>
    </location>
    <ligand>
        <name>(6S)-5-formyl-5,6,7,8-tetrahydrofolate</name>
        <dbReference type="ChEBI" id="CHEBI:57457"/>
    </ligand>
</feature>
<feature type="binding site" evidence="7">
    <location>
        <position position="124"/>
    </location>
    <ligand>
        <name>(6S)-5-formyl-5,6,7,8-tetrahydrofolate</name>
        <dbReference type="ChEBI" id="CHEBI:57457"/>
    </ligand>
</feature>
<comment type="subunit">
    <text evidence="7">Homodimer. Heterotetramer of two MnmE and two MnmG subunits.</text>
</comment>
<dbReference type="CDD" id="cd04164">
    <property type="entry name" value="trmE"/>
    <property type="match status" value="1"/>
</dbReference>
<evidence type="ECO:0000256" key="6">
    <source>
        <dbReference type="ARBA" id="ARBA00023134"/>
    </source>
</evidence>
<keyword evidence="7" id="KW-0460">Magnesium</keyword>
<comment type="caution">
    <text evidence="10">The sequence shown here is derived from an EMBL/GenBank/DDBJ whole genome shotgun (WGS) entry which is preliminary data.</text>
</comment>
<dbReference type="InterPro" id="IPR027266">
    <property type="entry name" value="TrmE/GcvT-like"/>
</dbReference>
<dbReference type="Pfam" id="PF01926">
    <property type="entry name" value="MMR_HSR1"/>
    <property type="match status" value="1"/>
</dbReference>
<dbReference type="Pfam" id="PF10396">
    <property type="entry name" value="TrmE_N"/>
    <property type="match status" value="1"/>
</dbReference>
<dbReference type="Proteomes" id="UP001595640">
    <property type="component" value="Unassembled WGS sequence"/>
</dbReference>
<dbReference type="InterPro" id="IPR018948">
    <property type="entry name" value="GTP-bd_TrmE_N"/>
</dbReference>
<keyword evidence="6 7" id="KW-0342">GTP-binding</keyword>
<dbReference type="RefSeq" id="WP_019019267.1">
    <property type="nucleotide sequence ID" value="NZ_BMXD01000006.1"/>
</dbReference>
<evidence type="ECO:0000256" key="7">
    <source>
        <dbReference type="HAMAP-Rule" id="MF_00379"/>
    </source>
</evidence>
<dbReference type="InterPro" id="IPR027417">
    <property type="entry name" value="P-loop_NTPase"/>
</dbReference>
<feature type="binding site" evidence="7">
    <location>
        <position position="251"/>
    </location>
    <ligand>
        <name>K(+)</name>
        <dbReference type="ChEBI" id="CHEBI:29103"/>
    </ligand>
</feature>
<keyword evidence="4 7" id="KW-0547">Nucleotide-binding</keyword>
<reference evidence="11" key="1">
    <citation type="journal article" date="2019" name="Int. J. Syst. Evol. Microbiol.">
        <title>The Global Catalogue of Microorganisms (GCM) 10K type strain sequencing project: providing services to taxonomists for standard genome sequencing and annotation.</title>
        <authorList>
            <consortium name="The Broad Institute Genomics Platform"/>
            <consortium name="The Broad Institute Genome Sequencing Center for Infectious Disease"/>
            <person name="Wu L."/>
            <person name="Ma J."/>
        </authorList>
    </citation>
    <scope>NUCLEOTIDE SEQUENCE [LARGE SCALE GENOMIC DNA]</scope>
    <source>
        <strain evidence="11">KCTC 12847</strain>
    </source>
</reference>
<dbReference type="CDD" id="cd14858">
    <property type="entry name" value="TrmE_N"/>
    <property type="match status" value="1"/>
</dbReference>
<dbReference type="InterPro" id="IPR027368">
    <property type="entry name" value="MnmE_dom2"/>
</dbReference>
<evidence type="ECO:0000259" key="9">
    <source>
        <dbReference type="PROSITE" id="PS51709"/>
    </source>
</evidence>
<feature type="binding site" evidence="7">
    <location>
        <position position="234"/>
    </location>
    <ligand>
        <name>Mg(2+)</name>
        <dbReference type="ChEBI" id="CHEBI:18420"/>
    </ligand>
</feature>
<feature type="binding site" evidence="7">
    <location>
        <position position="230"/>
    </location>
    <ligand>
        <name>K(+)</name>
        <dbReference type="ChEBI" id="CHEBI:29103"/>
    </ligand>
</feature>
<evidence type="ECO:0000256" key="3">
    <source>
        <dbReference type="ARBA" id="ARBA00022694"/>
    </source>
</evidence>
<comment type="cofactor">
    <cofactor evidence="7">
        <name>K(+)</name>
        <dbReference type="ChEBI" id="CHEBI:29103"/>
    </cofactor>
    <text evidence="7">Binds 1 potassium ion per subunit.</text>
</comment>
<feature type="binding site" evidence="7">
    <location>
        <position position="85"/>
    </location>
    <ligand>
        <name>(6S)-5-formyl-5,6,7,8-tetrahydrofolate</name>
        <dbReference type="ChEBI" id="CHEBI:57457"/>
    </ligand>
</feature>
<comment type="similarity">
    <text evidence="1 7 8">Belongs to the TRAFAC class TrmE-Era-EngA-EngB-Septin-like GTPase superfamily. TrmE GTPase family.</text>
</comment>
<dbReference type="NCBIfam" id="TIGR00231">
    <property type="entry name" value="small_GTP"/>
    <property type="match status" value="1"/>
</dbReference>
<dbReference type="SUPFAM" id="SSF52540">
    <property type="entry name" value="P-loop containing nucleoside triphosphate hydrolases"/>
    <property type="match status" value="1"/>
</dbReference>
<dbReference type="InterPro" id="IPR031168">
    <property type="entry name" value="G_TrmE"/>
</dbReference>
<evidence type="ECO:0000256" key="4">
    <source>
        <dbReference type="ARBA" id="ARBA00022741"/>
    </source>
</evidence>
<sequence length="458" mass="49380">MPDSPLYTQDTIAALATPPGRGGVGIIRVSGPLSREIASQVLGHCPSPRHAFYGPFAGHDEQIIDEGIALYFPGPHSFTGEDVLELQGHGGPVIMDLLLERCVQLGARLARPGEFSERAFLNDKLDLAQAEAIADLIDASSRAAAENALRSLQGEFSQRVTTLVERLIELRMYVEAAIDFPEEEIDFLADGRVAAMLDKVRHELASVRAAAGQGSLMREGMSVVIAGRPNAGKSSLLNALTEQDTAIVTDIEGTTRDVLREHIHIDGMPLHIIDTAGLRDTPDAVEQIGVARAWNEIEKADRVLLLVDAALTQATDPMSIWPEFVARLSDPTRLTLVRNKIDASQETPGLDLSTTPPTLRLSAKTGAGVDNLKEHLKSVMGYSATTEGRFSARRRHLDALDRADDALDKGEAQLQGFGAGELLAEDLREAQQALGEITGEFSADDLLGKIFGEFCIGK</sequence>
<comment type="subcellular location">
    <subcellularLocation>
        <location evidence="7">Cytoplasm</location>
    </subcellularLocation>
</comment>
<name>A0ABV7LW22_9GAMM</name>
<comment type="function">
    <text evidence="7">Exhibits a very high intrinsic GTPase hydrolysis rate. Involved in the addition of a carboxymethylaminomethyl (cmnm) group at the wobble position (U34) of certain tRNAs, forming tRNA-cmnm(5)s(2)U34.</text>
</comment>
<feature type="binding site" evidence="7">
    <location>
        <position position="254"/>
    </location>
    <ligand>
        <name>K(+)</name>
        <dbReference type="ChEBI" id="CHEBI:29103"/>
    </ligand>
</feature>
<keyword evidence="7" id="KW-0479">Metal-binding</keyword>
<evidence type="ECO:0000256" key="1">
    <source>
        <dbReference type="ARBA" id="ARBA00011043"/>
    </source>
</evidence>
<dbReference type="PANTHER" id="PTHR42714">
    <property type="entry name" value="TRNA MODIFICATION GTPASE GTPBP3"/>
    <property type="match status" value="1"/>
</dbReference>
<dbReference type="InterPro" id="IPR004520">
    <property type="entry name" value="GTPase_MnmE"/>
</dbReference>
<evidence type="ECO:0000313" key="10">
    <source>
        <dbReference type="EMBL" id="MFC3290836.1"/>
    </source>
</evidence>
<accession>A0ABV7LW22</accession>
<protein>
    <recommendedName>
        <fullName evidence="7">tRNA modification GTPase MnmE</fullName>
        <ecNumber evidence="7">3.6.-.-</ecNumber>
    </recommendedName>
</protein>
<keyword evidence="11" id="KW-1185">Reference proteome</keyword>
<keyword evidence="3 7" id="KW-0819">tRNA processing</keyword>
<evidence type="ECO:0000313" key="11">
    <source>
        <dbReference type="Proteomes" id="UP001595640"/>
    </source>
</evidence>
<dbReference type="EMBL" id="JBHRUH010000004">
    <property type="protein sequence ID" value="MFC3290836.1"/>
    <property type="molecule type" value="Genomic_DNA"/>
</dbReference>
<dbReference type="Gene3D" id="3.30.1360.120">
    <property type="entry name" value="Probable tRNA modification gtpase trme, domain 1"/>
    <property type="match status" value="1"/>
</dbReference>
<comment type="caution">
    <text evidence="7">Lacks conserved residue(s) required for the propagation of feature annotation.</text>
</comment>
<feature type="binding site" evidence="7">
    <location>
        <begin position="230"/>
        <end position="235"/>
    </location>
    <ligand>
        <name>GTP</name>
        <dbReference type="ChEBI" id="CHEBI:37565"/>
    </ligand>
</feature>
<dbReference type="HAMAP" id="MF_00379">
    <property type="entry name" value="GTPase_MnmE"/>
    <property type="match status" value="1"/>
</dbReference>
<evidence type="ECO:0000256" key="8">
    <source>
        <dbReference type="RuleBase" id="RU003313"/>
    </source>
</evidence>
<dbReference type="Gene3D" id="3.40.50.300">
    <property type="entry name" value="P-loop containing nucleotide triphosphate hydrolases"/>
    <property type="match status" value="1"/>
</dbReference>
<keyword evidence="2 7" id="KW-0963">Cytoplasm</keyword>
<evidence type="ECO:0000256" key="2">
    <source>
        <dbReference type="ARBA" id="ARBA00022490"/>
    </source>
</evidence>
<dbReference type="Gene3D" id="1.20.120.430">
    <property type="entry name" value="tRNA modification GTPase MnmE domain 2"/>
    <property type="match status" value="1"/>
</dbReference>
<dbReference type="PANTHER" id="PTHR42714:SF2">
    <property type="entry name" value="TRNA MODIFICATION GTPASE GTPBP3, MITOCHONDRIAL"/>
    <property type="match status" value="1"/>
</dbReference>
<keyword evidence="5 7" id="KW-0630">Potassium</keyword>
<feature type="binding site" evidence="7">
    <location>
        <position position="255"/>
    </location>
    <ligand>
        <name>Mg(2+)</name>
        <dbReference type="ChEBI" id="CHEBI:18420"/>
    </ligand>
</feature>
<keyword evidence="7 10" id="KW-0378">Hydrolase</keyword>